<gene>
    <name evidence="6" type="ORF">NJ959_10295</name>
</gene>
<evidence type="ECO:0000313" key="6">
    <source>
        <dbReference type="EMBL" id="MCP2728853.1"/>
    </source>
</evidence>
<keyword evidence="4" id="KW-0812">Transmembrane</keyword>
<accession>A0AAE3GS62</accession>
<evidence type="ECO:0000256" key="4">
    <source>
        <dbReference type="SAM" id="Phobius"/>
    </source>
</evidence>
<sequence>MVDQNELFDQLKKKNESQFEELLLRLKVDKSHIRWSGVTLSQKVVDLIGYLAQQEDGLQRLQERLELEKPDDMALILACPYQELFAFQEEDAKFFFGRSTFINDLVQAVKTKPLVAVVGASGSGKSSLVFAGLLPHLRQEGSWLIEYFRPEKQPFNRLAAAFVHQLEPELSKSDRIDKAINLADTIRQHGFAYVVSEIIQEHPGKQLLLVVDQFEELYTVCAEEERDRFIDVLLAGINDSLGLKVVLTLRADFCGQAYSSRPLADALQSADLKLGSMNGEELREAIERPAQLMEVELEEKLTEKLLEDVKQEPGNLPLLEFALTQLWKKQRQRTLTHQAYAEIGGVAKALANHAETVYAKLNETQQQQAQRIFLQLVHPGEGTEDTRRVATRGEMGGDNWELVTHLAGSSARLVVTGRNEETQEDTVEIVHEALLREWKQLRDWIKSDRSFRIWQEELRSRRRRWQRNEQNEEDLLTGSLLSAAEVWLDERQADLSPEDGEFIRLSVEVRDRKTLEKLSIQIELETERKQKEAAEQSNQILVKAQRKAKQIVRFGFATMSFSMMLGILFIVVLPWSAIFFNNRGLEKLQAHQIKDALSYFNLALIIKPGYPTALYTRGLVYEDLEDFDLAMANYEAAVKGHFPPAYNNLAYLKIKRGDYALAARLLEEGLGLETDLGTKYTLFKNLGWAQLYLNQYNKAEANLRQAITLDGQRGSAYCLLAQVLEKESNIEAEIQWQSCLKFSDPHHPDESEWRKVAQSKLKK</sequence>
<feature type="domain" description="Novel STAND NTPase 1" evidence="5">
    <location>
        <begin position="80"/>
        <end position="472"/>
    </location>
</feature>
<dbReference type="PANTHER" id="PTHR44858:SF1">
    <property type="entry name" value="UDP-N-ACETYLGLUCOSAMINE--PEPTIDE N-ACETYLGLUCOSAMINYLTRANSFERASE SPINDLY-RELATED"/>
    <property type="match status" value="1"/>
</dbReference>
<dbReference type="CDD" id="cd00267">
    <property type="entry name" value="ABC_ATPase"/>
    <property type="match status" value="1"/>
</dbReference>
<dbReference type="InterPro" id="IPR019734">
    <property type="entry name" value="TPR_rpt"/>
</dbReference>
<comment type="caution">
    <text evidence="6">The sequence shown here is derived from an EMBL/GenBank/DDBJ whole genome shotgun (WGS) entry which is preliminary data.</text>
</comment>
<keyword evidence="4" id="KW-1133">Transmembrane helix</keyword>
<dbReference type="Gene3D" id="1.25.40.10">
    <property type="entry name" value="Tetratricopeptide repeat domain"/>
    <property type="match status" value="2"/>
</dbReference>
<evidence type="ECO:0000313" key="7">
    <source>
        <dbReference type="Proteomes" id="UP001204953"/>
    </source>
</evidence>
<evidence type="ECO:0000256" key="1">
    <source>
        <dbReference type="ARBA" id="ARBA00022737"/>
    </source>
</evidence>
<dbReference type="Proteomes" id="UP001204953">
    <property type="component" value="Unassembled WGS sequence"/>
</dbReference>
<dbReference type="GO" id="GO:0046813">
    <property type="term" value="P:receptor-mediated virion attachment to host cell"/>
    <property type="evidence" value="ECO:0007669"/>
    <property type="project" value="TreeGrafter"/>
</dbReference>
<dbReference type="SUPFAM" id="SSF52540">
    <property type="entry name" value="P-loop containing nucleoside triphosphate hydrolases"/>
    <property type="match status" value="1"/>
</dbReference>
<keyword evidence="2" id="KW-0802">TPR repeat</keyword>
<dbReference type="SUPFAM" id="SSF48452">
    <property type="entry name" value="TPR-like"/>
    <property type="match status" value="1"/>
</dbReference>
<dbReference type="InterPro" id="IPR027417">
    <property type="entry name" value="P-loop_NTPase"/>
</dbReference>
<reference evidence="6" key="1">
    <citation type="submission" date="2022-06" db="EMBL/GenBank/DDBJ databases">
        <title>New cyanobacteria of genus Symplocastrum in benthos of Lake Baikal.</title>
        <authorList>
            <person name="Sorokovikova E."/>
            <person name="Tikhonova I."/>
            <person name="Krasnopeev A."/>
            <person name="Evseev P."/>
            <person name="Gladkikh A."/>
            <person name="Belykh O."/>
        </authorList>
    </citation>
    <scope>NUCLEOTIDE SEQUENCE</scope>
    <source>
        <strain evidence="6">BBK-W-15</strain>
    </source>
</reference>
<evidence type="ECO:0000259" key="5">
    <source>
        <dbReference type="Pfam" id="PF20703"/>
    </source>
</evidence>
<protein>
    <submittedName>
        <fullName evidence="6">Tetratricopeptide repeat protein</fullName>
    </submittedName>
</protein>
<dbReference type="PANTHER" id="PTHR44858">
    <property type="entry name" value="TETRATRICOPEPTIDE REPEAT PROTEIN 6"/>
    <property type="match status" value="1"/>
</dbReference>
<dbReference type="SMART" id="SM00028">
    <property type="entry name" value="TPR"/>
    <property type="match status" value="4"/>
</dbReference>
<feature type="transmembrane region" description="Helical" evidence="4">
    <location>
        <begin position="554"/>
        <end position="580"/>
    </location>
</feature>
<dbReference type="Gene3D" id="3.40.50.300">
    <property type="entry name" value="P-loop containing nucleotide triphosphate hydrolases"/>
    <property type="match status" value="1"/>
</dbReference>
<dbReference type="InterPro" id="IPR011990">
    <property type="entry name" value="TPR-like_helical_dom_sf"/>
</dbReference>
<organism evidence="6 7">
    <name type="scientific">Limnofasciculus baicalensis BBK-W-15</name>
    <dbReference type="NCBI Taxonomy" id="2699891"/>
    <lineage>
        <taxon>Bacteria</taxon>
        <taxon>Bacillati</taxon>
        <taxon>Cyanobacteriota</taxon>
        <taxon>Cyanophyceae</taxon>
        <taxon>Coleofasciculales</taxon>
        <taxon>Coleofasciculaceae</taxon>
        <taxon>Limnofasciculus</taxon>
        <taxon>Limnofasciculus baicalensis</taxon>
    </lineage>
</organism>
<dbReference type="InterPro" id="IPR050498">
    <property type="entry name" value="Ycf3"/>
</dbReference>
<keyword evidence="3" id="KW-0175">Coiled coil</keyword>
<feature type="coiled-coil region" evidence="3">
    <location>
        <begin position="515"/>
        <end position="544"/>
    </location>
</feature>
<dbReference type="AlphaFoldDB" id="A0AAE3GS62"/>
<name>A0AAE3GS62_9CYAN</name>
<dbReference type="Pfam" id="PF20703">
    <property type="entry name" value="nSTAND1"/>
    <property type="match status" value="1"/>
</dbReference>
<dbReference type="Pfam" id="PF13181">
    <property type="entry name" value="TPR_8"/>
    <property type="match status" value="1"/>
</dbReference>
<dbReference type="RefSeq" id="WP_254011644.1">
    <property type="nucleotide sequence ID" value="NZ_JAMZMM010000078.1"/>
</dbReference>
<dbReference type="InterPro" id="IPR049052">
    <property type="entry name" value="nSTAND1"/>
</dbReference>
<dbReference type="EMBL" id="JAMZMM010000078">
    <property type="protein sequence ID" value="MCP2728853.1"/>
    <property type="molecule type" value="Genomic_DNA"/>
</dbReference>
<keyword evidence="4" id="KW-0472">Membrane</keyword>
<evidence type="ECO:0000256" key="3">
    <source>
        <dbReference type="SAM" id="Coils"/>
    </source>
</evidence>
<keyword evidence="7" id="KW-1185">Reference proteome</keyword>
<dbReference type="Pfam" id="PF13432">
    <property type="entry name" value="TPR_16"/>
    <property type="match status" value="1"/>
</dbReference>
<evidence type="ECO:0000256" key="2">
    <source>
        <dbReference type="ARBA" id="ARBA00022803"/>
    </source>
</evidence>
<proteinExistence type="predicted"/>
<keyword evidence="1" id="KW-0677">Repeat</keyword>
<dbReference type="GO" id="GO:0009279">
    <property type="term" value="C:cell outer membrane"/>
    <property type="evidence" value="ECO:0007669"/>
    <property type="project" value="TreeGrafter"/>
</dbReference>